<keyword evidence="5" id="KW-0614">Plasmid</keyword>
<keyword evidence="3" id="KW-0802">TPR repeat</keyword>
<dbReference type="Pfam" id="PF13424">
    <property type="entry name" value="TPR_12"/>
    <property type="match status" value="2"/>
</dbReference>
<name>A0ABN6RQF5_9DEIO</name>
<dbReference type="Gene3D" id="3.40.50.300">
    <property type="entry name" value="P-loop containing nucleotide triphosphate hydrolases"/>
    <property type="match status" value="1"/>
</dbReference>
<evidence type="ECO:0000256" key="3">
    <source>
        <dbReference type="PROSITE-ProRule" id="PRU00339"/>
    </source>
</evidence>
<dbReference type="PANTHER" id="PTHR16305">
    <property type="entry name" value="TESTICULAR SOLUBLE ADENYLYL CYCLASE"/>
    <property type="match status" value="1"/>
</dbReference>
<dbReference type="Gene3D" id="1.25.40.10">
    <property type="entry name" value="Tetratricopeptide repeat domain"/>
    <property type="match status" value="1"/>
</dbReference>
<evidence type="ECO:0000256" key="1">
    <source>
        <dbReference type="ARBA" id="ARBA00022741"/>
    </source>
</evidence>
<keyword evidence="1" id="KW-0547">Nucleotide-binding</keyword>
<dbReference type="InterPro" id="IPR003593">
    <property type="entry name" value="AAA+_ATPase"/>
</dbReference>
<evidence type="ECO:0000313" key="5">
    <source>
        <dbReference type="EMBL" id="BDP44078.1"/>
    </source>
</evidence>
<feature type="domain" description="AAA+ ATPase" evidence="4">
    <location>
        <begin position="27"/>
        <end position="241"/>
    </location>
</feature>
<sequence length="995" mass="108958">MSEPPFVGREREVGRLESFLARALTGQGQVCFVTGEAGSGKTMLVQEFARRAQARDERLVLAFGNCNAQSGAGDPYLPFREILAALIGVAGRAADEERGDGGRLRHWLVRSTQVLIEVGPDLVGTIIPGGVLVAKAGKALAQKAGWLDELEKLAKRKLAVQAPVQPDHLLEQYANVLRALAAGRPLLVVVDDLHWADAASVNLLFHLSRRLETSSVMLVGTYRQGELYRRGTERHPLEPVLSEVKRYAGDVWVRLPAGEAEGRDFVNRLLDTEPNRLGASFREALLRHTEGHPLFTVELLRSLQERGDLIRDPAGGWVAGPRLDFGTLPSRVEGVIEQRLGHLEASQQELLRVASVEGEAFTAEVVARVQRQQPRQLLRDLSQDLEQRHGLVQERGDLRAGRRVLAGYRFAHALFQHYLYGGLGRGERRMLHGEVAQAIEELYAEHPDPVLLAWHYDRAGEDERAAEFYRQAGEQAIRQGAPHEAERLLTRALELTPEADAARRFDLLLAREQTLDLQGLREAQLRDVEAFEELAAGLDDDRRGEAALRRAGYADMTGDFPAAVAAAERAVALAGAAGLTRRVAGAHLAWGRALYRSGSRQEARAHHELALRLAQSGGDRQTQADALRHLGQVSLGADKRQAQDYYRQALDLYRQIGDLRGENIAVRYLGVCAINLQEDDRAAALLEEGLAGARRLGDRWGEAHANYALGALAQNQGRPAAAEAPLQAALEAYRQIGERVQEAATLLILGSIRLEQAEFAQARELFGQALDISRALGGALNTSSVLKNLGELERMLGNHPRARAYLEEAAEVARSAQNTVYEHHAFAQLALVELYEGNPAAALELARRGGEPGRFAEASALLALGRLEEAEAALHGLLRDGRESREWQRLTVNIGLAEVALAGDNRGRALALVEGILPLLGGSNILDDMSPAYLICYEVLRACGDARAAGVLEQGGQWLERQASTLDGPARERFVTNIPSRRRLAAAWHVARTRG</sequence>
<dbReference type="EMBL" id="AP026562">
    <property type="protein sequence ID" value="BDP44078.1"/>
    <property type="molecule type" value="Genomic_DNA"/>
</dbReference>
<reference evidence="5" key="1">
    <citation type="submission" date="2022-07" db="EMBL/GenBank/DDBJ databases">
        <title>Complete Genome Sequence of the Radioresistant Bacterium Deinococcus aetherius ST0316, Isolated from the Air Dust collected in Lower Stratosphere above Japan.</title>
        <authorList>
            <person name="Satoh K."/>
            <person name="Hagiwara K."/>
            <person name="Katsumata K."/>
            <person name="Kubo A."/>
            <person name="Yokobori S."/>
            <person name="Yamagishi A."/>
            <person name="Oono Y."/>
            <person name="Narumi I."/>
        </authorList>
    </citation>
    <scope>NUCLEOTIDE SEQUENCE</scope>
    <source>
        <strain evidence="5">ST0316</strain>
        <plasmid evidence="5">pDAETH-2</plasmid>
    </source>
</reference>
<gene>
    <name evidence="5" type="ORF">DAETH_40470</name>
</gene>
<dbReference type="PROSITE" id="PS50005">
    <property type="entry name" value="TPR"/>
    <property type="match status" value="1"/>
</dbReference>
<feature type="repeat" description="TPR" evidence="3">
    <location>
        <begin position="466"/>
        <end position="499"/>
    </location>
</feature>
<proteinExistence type="predicted"/>
<dbReference type="PANTHER" id="PTHR16305:SF35">
    <property type="entry name" value="TRANSCRIPTIONAL ACTIVATOR DOMAIN"/>
    <property type="match status" value="1"/>
</dbReference>
<organism evidence="5 6">
    <name type="scientific">Deinococcus aetherius</name>
    <dbReference type="NCBI Taxonomy" id="200252"/>
    <lineage>
        <taxon>Bacteria</taxon>
        <taxon>Thermotogati</taxon>
        <taxon>Deinococcota</taxon>
        <taxon>Deinococci</taxon>
        <taxon>Deinococcales</taxon>
        <taxon>Deinococcaceae</taxon>
        <taxon>Deinococcus</taxon>
    </lineage>
</organism>
<dbReference type="Pfam" id="PF13191">
    <property type="entry name" value="AAA_16"/>
    <property type="match status" value="1"/>
</dbReference>
<dbReference type="Proteomes" id="UP001064971">
    <property type="component" value="Plasmid pDAETH-2"/>
</dbReference>
<dbReference type="InterPro" id="IPR011990">
    <property type="entry name" value="TPR-like_helical_dom_sf"/>
</dbReference>
<dbReference type="CDD" id="cd01120">
    <property type="entry name" value="RecA-like_superfamily"/>
    <property type="match status" value="1"/>
</dbReference>
<keyword evidence="2" id="KW-0067">ATP-binding</keyword>
<evidence type="ECO:0000256" key="2">
    <source>
        <dbReference type="ARBA" id="ARBA00022840"/>
    </source>
</evidence>
<dbReference type="SMART" id="SM00028">
    <property type="entry name" value="TPR"/>
    <property type="match status" value="7"/>
</dbReference>
<dbReference type="InterPro" id="IPR019734">
    <property type="entry name" value="TPR_rpt"/>
</dbReference>
<dbReference type="InterPro" id="IPR027417">
    <property type="entry name" value="P-loop_NTPase"/>
</dbReference>
<geneLocation type="plasmid" evidence="5 6">
    <name>pDAETH-2</name>
</geneLocation>
<dbReference type="SUPFAM" id="SSF48452">
    <property type="entry name" value="TPR-like"/>
    <property type="match status" value="2"/>
</dbReference>
<dbReference type="RefSeq" id="WP_264778436.1">
    <property type="nucleotide sequence ID" value="NZ_AP026562.1"/>
</dbReference>
<accession>A0ABN6RQF5</accession>
<evidence type="ECO:0000259" key="4">
    <source>
        <dbReference type="SMART" id="SM00382"/>
    </source>
</evidence>
<keyword evidence="6" id="KW-1185">Reference proteome</keyword>
<protein>
    <recommendedName>
        <fullName evidence="4">AAA+ ATPase domain-containing protein</fullName>
    </recommendedName>
</protein>
<dbReference type="SUPFAM" id="SSF52540">
    <property type="entry name" value="P-loop containing nucleoside triphosphate hydrolases"/>
    <property type="match status" value="1"/>
</dbReference>
<dbReference type="InterPro" id="IPR041664">
    <property type="entry name" value="AAA_16"/>
</dbReference>
<evidence type="ECO:0000313" key="6">
    <source>
        <dbReference type="Proteomes" id="UP001064971"/>
    </source>
</evidence>
<dbReference type="SMART" id="SM00382">
    <property type="entry name" value="AAA"/>
    <property type="match status" value="1"/>
</dbReference>